<dbReference type="EMBL" id="QRHQ01000037">
    <property type="protein sequence ID" value="RHF87039.1"/>
    <property type="molecule type" value="Genomic_DNA"/>
</dbReference>
<comment type="subunit">
    <text evidence="4 8">Homotetramer.</text>
</comment>
<evidence type="ECO:0000256" key="1">
    <source>
        <dbReference type="ARBA" id="ARBA00001043"/>
    </source>
</evidence>
<evidence type="ECO:0000256" key="7">
    <source>
        <dbReference type="PIRSR" id="PIRSR600895-51"/>
    </source>
</evidence>
<dbReference type="InterPro" id="IPR023418">
    <property type="entry name" value="Thyroxine_BS"/>
</dbReference>
<evidence type="ECO:0000256" key="4">
    <source>
        <dbReference type="ARBA" id="ARBA00011881"/>
    </source>
</evidence>
<comment type="function">
    <text evidence="2">Catalyzes the hydrolysis of 5-hydroxyisourate (HIU) to 2-oxo-4-hydroxy-4-carboxy-5-ureidoimidazoline (OHCU).</text>
</comment>
<feature type="signal peptide" evidence="9">
    <location>
        <begin position="1"/>
        <end position="19"/>
    </location>
</feature>
<feature type="binding site" evidence="7">
    <location>
        <position position="69"/>
    </location>
    <ligand>
        <name>substrate</name>
    </ligand>
</feature>
<evidence type="ECO:0000256" key="2">
    <source>
        <dbReference type="ARBA" id="ARBA00002704"/>
    </source>
</evidence>
<evidence type="ECO:0000313" key="12">
    <source>
        <dbReference type="EMBL" id="RGM35068.1"/>
    </source>
</evidence>
<keyword evidence="16" id="KW-1185">Reference proteome</keyword>
<dbReference type="EMBL" id="QRQK01000015">
    <property type="protein sequence ID" value="RHM96563.1"/>
    <property type="molecule type" value="Genomic_DNA"/>
</dbReference>
<accession>A0A3E4VYP4</accession>
<dbReference type="Proteomes" id="UP000285109">
    <property type="component" value="Unassembled WGS sequence"/>
</dbReference>
<evidence type="ECO:0000256" key="5">
    <source>
        <dbReference type="ARBA" id="ARBA00022631"/>
    </source>
</evidence>
<name>A0A3E4VYP4_9BACT</name>
<dbReference type="RefSeq" id="WP_117672067.1">
    <property type="nucleotide sequence ID" value="NZ_CABOGR010000010.1"/>
</dbReference>
<comment type="similarity">
    <text evidence="3 8">Belongs to the transthyretin family. 5-hydroxyisourate hydrolase subfamily.</text>
</comment>
<dbReference type="PROSITE" id="PS00768">
    <property type="entry name" value="TRANSTHYRETIN_1"/>
    <property type="match status" value="1"/>
</dbReference>
<evidence type="ECO:0000259" key="10">
    <source>
        <dbReference type="SMART" id="SM00095"/>
    </source>
</evidence>
<dbReference type="PRINTS" id="PR00189">
    <property type="entry name" value="TRNSTHYRETIN"/>
</dbReference>
<evidence type="ECO:0000313" key="15">
    <source>
        <dbReference type="Proteomes" id="UP000260780"/>
    </source>
</evidence>
<feature type="domain" description="Transthyretin/hydroxyisourate hydrolase" evidence="10">
    <location>
        <begin position="21"/>
        <end position="136"/>
    </location>
</feature>
<dbReference type="SMART" id="SM00095">
    <property type="entry name" value="TR_THY"/>
    <property type="match status" value="1"/>
</dbReference>
<dbReference type="InterPro" id="IPR023419">
    <property type="entry name" value="Transthyretin_CS"/>
</dbReference>
<dbReference type="NCBIfam" id="TIGR02962">
    <property type="entry name" value="hdxy_isourate"/>
    <property type="match status" value="1"/>
</dbReference>
<evidence type="ECO:0000313" key="13">
    <source>
        <dbReference type="EMBL" id="RHF87039.1"/>
    </source>
</evidence>
<evidence type="ECO:0000313" key="18">
    <source>
        <dbReference type="Proteomes" id="UP000285109"/>
    </source>
</evidence>
<dbReference type="PANTHER" id="PTHR10395:SF7">
    <property type="entry name" value="5-HYDROXYISOURATE HYDROLASE"/>
    <property type="match status" value="1"/>
</dbReference>
<dbReference type="InterPro" id="IPR014306">
    <property type="entry name" value="Hydroxyisourate_hydrolase"/>
</dbReference>
<dbReference type="AlphaFoldDB" id="A0A3E4VYP4"/>
<dbReference type="EMBL" id="QSTF01000058">
    <property type="protein sequence ID" value="RGM35068.1"/>
    <property type="molecule type" value="Genomic_DNA"/>
</dbReference>
<dbReference type="Gene3D" id="2.60.40.180">
    <property type="entry name" value="Transthyretin/hydroxyisourate hydrolase domain"/>
    <property type="match status" value="1"/>
</dbReference>
<dbReference type="PANTHER" id="PTHR10395">
    <property type="entry name" value="URICASE AND TRANSTHYRETIN-RELATED"/>
    <property type="match status" value="1"/>
</dbReference>
<keyword evidence="9" id="KW-0732">Signal</keyword>
<evidence type="ECO:0000256" key="8">
    <source>
        <dbReference type="RuleBase" id="RU361270"/>
    </source>
</evidence>
<evidence type="ECO:0000313" key="17">
    <source>
        <dbReference type="Proteomes" id="UP000283485"/>
    </source>
</evidence>
<dbReference type="InterPro" id="IPR000895">
    <property type="entry name" value="Transthyretin/HIU_hydrolase"/>
</dbReference>
<dbReference type="PROSITE" id="PS00769">
    <property type="entry name" value="TRANSTHYRETIN_2"/>
    <property type="match status" value="1"/>
</dbReference>
<keyword evidence="6 8" id="KW-0378">Hydrolase</keyword>
<gene>
    <name evidence="12" type="primary">uraH</name>
    <name evidence="13" type="ORF">DW653_14090</name>
    <name evidence="14" type="ORF">DWZ34_09055</name>
    <name evidence="12" type="ORF">DXC17_15425</name>
    <name evidence="11" type="ORF">DXD04_06960</name>
</gene>
<dbReference type="InterPro" id="IPR036817">
    <property type="entry name" value="Transthyretin/HIU_hydrolase_sf"/>
</dbReference>
<dbReference type="SUPFAM" id="SSF49472">
    <property type="entry name" value="Transthyretin (synonym: prealbumin)"/>
    <property type="match status" value="1"/>
</dbReference>
<evidence type="ECO:0000313" key="16">
    <source>
        <dbReference type="Proteomes" id="UP000260862"/>
    </source>
</evidence>
<dbReference type="EMBL" id="QSQT01000010">
    <property type="protein sequence ID" value="RGK56515.1"/>
    <property type="molecule type" value="Genomic_DNA"/>
</dbReference>
<evidence type="ECO:0000256" key="6">
    <source>
        <dbReference type="ARBA" id="ARBA00022801"/>
    </source>
</evidence>
<evidence type="ECO:0000256" key="3">
    <source>
        <dbReference type="ARBA" id="ARBA00009850"/>
    </source>
</evidence>
<comment type="catalytic activity">
    <reaction evidence="1 8">
        <text>5-hydroxyisourate + H2O = 5-hydroxy-2-oxo-4-ureido-2,5-dihydro-1H-imidazole-5-carboxylate + H(+)</text>
        <dbReference type="Rhea" id="RHEA:23736"/>
        <dbReference type="ChEBI" id="CHEBI:15377"/>
        <dbReference type="ChEBI" id="CHEBI:15378"/>
        <dbReference type="ChEBI" id="CHEBI:18072"/>
        <dbReference type="ChEBI" id="CHEBI:58639"/>
        <dbReference type="EC" id="3.5.2.17"/>
    </reaction>
</comment>
<dbReference type="Proteomes" id="UP000260862">
    <property type="component" value="Unassembled WGS sequence"/>
</dbReference>
<comment type="caution">
    <text evidence="12">The sequence shown here is derived from an EMBL/GenBank/DDBJ whole genome shotgun (WGS) entry which is preliminary data.</text>
</comment>
<evidence type="ECO:0000256" key="9">
    <source>
        <dbReference type="SAM" id="SignalP"/>
    </source>
</evidence>
<reference evidence="15 16" key="1">
    <citation type="submission" date="2018-08" db="EMBL/GenBank/DDBJ databases">
        <title>A genome reference for cultivated species of the human gut microbiota.</title>
        <authorList>
            <person name="Zou Y."/>
            <person name="Xue W."/>
            <person name="Luo G."/>
        </authorList>
    </citation>
    <scope>NUCLEOTIDE SEQUENCE [LARGE SCALE GENOMIC DNA]</scope>
    <source>
        <strain evidence="14 18">AF31-28B-AC</strain>
        <strain evidence="13 17">AM23-23</strain>
        <strain evidence="12 15">OM08-14</strain>
        <strain evidence="11 16">TF10-3AC</strain>
    </source>
</reference>
<feature type="chain" id="PRO_5041810598" description="5-hydroxyisourate hydrolase" evidence="9">
    <location>
        <begin position="20"/>
        <end position="136"/>
    </location>
</feature>
<feature type="binding site" evidence="7">
    <location>
        <position position="29"/>
    </location>
    <ligand>
        <name>substrate</name>
    </ligand>
</feature>
<dbReference type="Proteomes" id="UP000283485">
    <property type="component" value="Unassembled WGS sequence"/>
</dbReference>
<proteinExistence type="inferred from homology"/>
<dbReference type="CDD" id="cd05822">
    <property type="entry name" value="TLP_HIUase"/>
    <property type="match status" value="1"/>
</dbReference>
<feature type="binding site" evidence="7">
    <location>
        <position position="133"/>
    </location>
    <ligand>
        <name>substrate</name>
    </ligand>
</feature>
<protein>
    <recommendedName>
        <fullName evidence="8">5-hydroxyisourate hydrolase</fullName>
        <shortName evidence="8">HIU hydrolase</shortName>
        <shortName evidence="8">HIUHase</shortName>
        <ecNumber evidence="8">3.5.2.17</ecNumber>
    </recommendedName>
</protein>
<dbReference type="Proteomes" id="UP000260780">
    <property type="component" value="Unassembled WGS sequence"/>
</dbReference>
<dbReference type="GO" id="GO:0006144">
    <property type="term" value="P:purine nucleobase metabolic process"/>
    <property type="evidence" value="ECO:0007669"/>
    <property type="project" value="UniProtKB-KW"/>
</dbReference>
<evidence type="ECO:0000313" key="11">
    <source>
        <dbReference type="EMBL" id="RGK56515.1"/>
    </source>
</evidence>
<dbReference type="GO" id="GO:0033971">
    <property type="term" value="F:hydroxyisourate hydrolase activity"/>
    <property type="evidence" value="ECO:0007669"/>
    <property type="project" value="UniProtKB-EC"/>
</dbReference>
<evidence type="ECO:0000313" key="14">
    <source>
        <dbReference type="EMBL" id="RHM96563.1"/>
    </source>
</evidence>
<sequence length="136" mass="15712">MKKLIWTLCVMVWSLAGFAQEKSYQLSSHILDILQGQPAAGVKISLSHLQPDGKTWALLEERLTDENGRVKDFLEEGTTDHKGIYRLTYHVAPYFERLQQDSFYPFIEVVFEIKDGKHYHVPITLSPYGYSTYRGN</sequence>
<organism evidence="12 15">
    <name type="scientific">Phocaeicola plebeius</name>
    <dbReference type="NCBI Taxonomy" id="310297"/>
    <lineage>
        <taxon>Bacteria</taxon>
        <taxon>Pseudomonadati</taxon>
        <taxon>Bacteroidota</taxon>
        <taxon>Bacteroidia</taxon>
        <taxon>Bacteroidales</taxon>
        <taxon>Bacteroidaceae</taxon>
        <taxon>Phocaeicola</taxon>
    </lineage>
</organism>
<dbReference type="InterPro" id="IPR023416">
    <property type="entry name" value="Transthyretin/HIU_hydrolase_d"/>
</dbReference>
<dbReference type="Pfam" id="PF00576">
    <property type="entry name" value="Transthyretin"/>
    <property type="match status" value="1"/>
</dbReference>
<keyword evidence="5 8" id="KW-0659">Purine metabolism</keyword>
<dbReference type="EC" id="3.5.2.17" evidence="8"/>